<gene>
    <name evidence="3" type="ORF">GCM10023351_10880</name>
</gene>
<keyword evidence="1" id="KW-1133">Transmembrane helix</keyword>
<evidence type="ECO:0000256" key="1">
    <source>
        <dbReference type="SAM" id="Phobius"/>
    </source>
</evidence>
<organism evidence="3 4">
    <name type="scientific">Microbacterium gilvum</name>
    <dbReference type="NCBI Taxonomy" id="1336204"/>
    <lineage>
        <taxon>Bacteria</taxon>
        <taxon>Bacillati</taxon>
        <taxon>Actinomycetota</taxon>
        <taxon>Actinomycetes</taxon>
        <taxon>Micrococcales</taxon>
        <taxon>Microbacteriaceae</taxon>
        <taxon>Microbacterium</taxon>
    </lineage>
</organism>
<comment type="caution">
    <text evidence="3">The sequence shown here is derived from an EMBL/GenBank/DDBJ whole genome shotgun (WGS) entry which is preliminary data.</text>
</comment>
<reference evidence="4" key="1">
    <citation type="journal article" date="2019" name="Int. J. Syst. Evol. Microbiol.">
        <title>The Global Catalogue of Microorganisms (GCM) 10K type strain sequencing project: providing services to taxonomists for standard genome sequencing and annotation.</title>
        <authorList>
            <consortium name="The Broad Institute Genomics Platform"/>
            <consortium name="The Broad Institute Genome Sequencing Center for Infectious Disease"/>
            <person name="Wu L."/>
            <person name="Ma J."/>
        </authorList>
    </citation>
    <scope>NUCLEOTIDE SEQUENCE [LARGE SCALE GENOMIC DNA]</scope>
    <source>
        <strain evidence="4">JCM 18537</strain>
    </source>
</reference>
<dbReference type="InterPro" id="IPR013974">
    <property type="entry name" value="SAF"/>
</dbReference>
<evidence type="ECO:0000313" key="4">
    <source>
        <dbReference type="Proteomes" id="UP001501645"/>
    </source>
</evidence>
<feature type="domain" description="SAF" evidence="2">
    <location>
        <begin position="55"/>
        <end position="117"/>
    </location>
</feature>
<keyword evidence="1" id="KW-0472">Membrane</keyword>
<keyword evidence="4" id="KW-1185">Reference proteome</keyword>
<feature type="transmembrane region" description="Helical" evidence="1">
    <location>
        <begin position="28"/>
        <end position="48"/>
    </location>
</feature>
<sequence>MAVMISPSPRRAPGEQAPRAPRTFWTDARFFIGLALITVSVAGVWWVVAAARQTTPVLAASSTIVPGQAVTAADLAVVDVALGSAVDGYLAPHELEEGVVANRTIAEGELVPSAAVSSAESSAVTTVVVRSAVDVPGAVEPGTPVELWSAPLLDGGVYDDPRVLVADAVVGAVAREDTVMGASGASIELVVGRDDVAAVLAAVASGAALSAVPQAAP</sequence>
<keyword evidence="1" id="KW-0812">Transmembrane</keyword>
<name>A0ABP8ZZ32_9MICO</name>
<dbReference type="EMBL" id="BAABKO010000001">
    <property type="protein sequence ID" value="GAA4769026.1"/>
    <property type="molecule type" value="Genomic_DNA"/>
</dbReference>
<dbReference type="Proteomes" id="UP001501645">
    <property type="component" value="Unassembled WGS sequence"/>
</dbReference>
<accession>A0ABP8ZZ32</accession>
<dbReference type="Pfam" id="PF08666">
    <property type="entry name" value="SAF"/>
    <property type="match status" value="1"/>
</dbReference>
<evidence type="ECO:0000313" key="3">
    <source>
        <dbReference type="EMBL" id="GAA4769026.1"/>
    </source>
</evidence>
<dbReference type="CDD" id="cd11614">
    <property type="entry name" value="SAF_CpaB_FlgA_like"/>
    <property type="match status" value="1"/>
</dbReference>
<dbReference type="SMART" id="SM00858">
    <property type="entry name" value="SAF"/>
    <property type="match status" value="1"/>
</dbReference>
<protein>
    <recommendedName>
        <fullName evidence="2">SAF domain-containing protein</fullName>
    </recommendedName>
</protein>
<proteinExistence type="predicted"/>
<evidence type="ECO:0000259" key="2">
    <source>
        <dbReference type="SMART" id="SM00858"/>
    </source>
</evidence>